<accession>A0A9D3W0J8</accession>
<protein>
    <submittedName>
        <fullName evidence="2">Uncharacterized protein</fullName>
    </submittedName>
</protein>
<evidence type="ECO:0000256" key="1">
    <source>
        <dbReference type="SAM" id="MobiDB-lite"/>
    </source>
</evidence>
<dbReference type="AlphaFoldDB" id="A0A9D3W0J8"/>
<gene>
    <name evidence="2" type="ORF">J1N35_010135</name>
</gene>
<feature type="non-terminal residue" evidence="2">
    <location>
        <position position="1"/>
    </location>
</feature>
<dbReference type="EMBL" id="JAIQCV010000004">
    <property type="protein sequence ID" value="KAH1106367.1"/>
    <property type="molecule type" value="Genomic_DNA"/>
</dbReference>
<evidence type="ECO:0000313" key="2">
    <source>
        <dbReference type="EMBL" id="KAH1106367.1"/>
    </source>
</evidence>
<keyword evidence="3" id="KW-1185">Reference proteome</keyword>
<sequence length="109" mass="12234">EFAGFRVTYNLGNNVLSLTQLMKELQSCELVVKGGKLVQEKSEANLAVGPLSSEGKQKAKGKKNLTKSSIPSRVDRKKAKKSKDPKKIKCFFYNRKCISNQTIRSIWIT</sequence>
<proteinExistence type="predicted"/>
<feature type="compositionally biased region" description="Basic residues" evidence="1">
    <location>
        <begin position="75"/>
        <end position="84"/>
    </location>
</feature>
<dbReference type="Proteomes" id="UP000828251">
    <property type="component" value="Unassembled WGS sequence"/>
</dbReference>
<comment type="caution">
    <text evidence="2">The sequence shown here is derived from an EMBL/GenBank/DDBJ whole genome shotgun (WGS) entry which is preliminary data.</text>
</comment>
<reference evidence="2 3" key="1">
    <citation type="journal article" date="2021" name="Plant Biotechnol. J.">
        <title>Multi-omics assisted identification of the key and species-specific regulatory components of drought-tolerant mechanisms in Gossypium stocksii.</title>
        <authorList>
            <person name="Yu D."/>
            <person name="Ke L."/>
            <person name="Zhang D."/>
            <person name="Wu Y."/>
            <person name="Sun Y."/>
            <person name="Mei J."/>
            <person name="Sun J."/>
            <person name="Sun Y."/>
        </authorList>
    </citation>
    <scope>NUCLEOTIDE SEQUENCE [LARGE SCALE GENOMIC DNA]</scope>
    <source>
        <strain evidence="3">cv. E1</strain>
        <tissue evidence="2">Leaf</tissue>
    </source>
</reference>
<evidence type="ECO:0000313" key="3">
    <source>
        <dbReference type="Proteomes" id="UP000828251"/>
    </source>
</evidence>
<feature type="region of interest" description="Disordered" evidence="1">
    <location>
        <begin position="49"/>
        <end position="84"/>
    </location>
</feature>
<organism evidence="2 3">
    <name type="scientific">Gossypium stocksii</name>
    <dbReference type="NCBI Taxonomy" id="47602"/>
    <lineage>
        <taxon>Eukaryota</taxon>
        <taxon>Viridiplantae</taxon>
        <taxon>Streptophyta</taxon>
        <taxon>Embryophyta</taxon>
        <taxon>Tracheophyta</taxon>
        <taxon>Spermatophyta</taxon>
        <taxon>Magnoliopsida</taxon>
        <taxon>eudicotyledons</taxon>
        <taxon>Gunneridae</taxon>
        <taxon>Pentapetalae</taxon>
        <taxon>rosids</taxon>
        <taxon>malvids</taxon>
        <taxon>Malvales</taxon>
        <taxon>Malvaceae</taxon>
        <taxon>Malvoideae</taxon>
        <taxon>Gossypium</taxon>
    </lineage>
</organism>
<name>A0A9D3W0J8_9ROSI</name>